<reference evidence="1 2" key="1">
    <citation type="journal article" date="2023" name="PLoS ONE">
        <title>Complete genome assembly of Hawai'i environmental nontuberculous mycobacteria reveals unexpected co-isolation with methylobacteria.</title>
        <authorList>
            <person name="Hendrix J."/>
            <person name="Epperson L.E."/>
            <person name="Tong E.I."/>
            <person name="Chan Y.L."/>
            <person name="Hasan N.A."/>
            <person name="Dawrs S.N."/>
            <person name="Norton G.J."/>
            <person name="Virdi R."/>
            <person name="Crooks J.L."/>
            <person name="Chan E.D."/>
            <person name="Honda J.R."/>
            <person name="Strong M."/>
        </authorList>
    </citation>
    <scope>NUCLEOTIDE SEQUENCE [LARGE SCALE GENOMIC DNA]</scope>
    <source>
        <strain evidence="1 2">NJH_HI01</strain>
    </source>
</reference>
<dbReference type="InterPro" id="IPR050275">
    <property type="entry name" value="PGM_Phosphatase"/>
</dbReference>
<gene>
    <name evidence="1" type="ORF">PUR21_07625</name>
</gene>
<evidence type="ECO:0000313" key="1">
    <source>
        <dbReference type="EMBL" id="MEN3227508.1"/>
    </source>
</evidence>
<protein>
    <submittedName>
        <fullName evidence="1">Histidine phosphatase family protein</fullName>
    </submittedName>
</protein>
<dbReference type="PANTHER" id="PTHR48100:SF62">
    <property type="entry name" value="GLUCOSYL-3-PHOSPHOGLYCERATE PHOSPHATASE"/>
    <property type="match status" value="1"/>
</dbReference>
<dbReference type="RefSeq" id="WP_200672607.1">
    <property type="nucleotide sequence ID" value="NZ_JACWCW010000132.1"/>
</dbReference>
<dbReference type="EMBL" id="JAQYXL010000001">
    <property type="protein sequence ID" value="MEN3227508.1"/>
    <property type="molecule type" value="Genomic_DNA"/>
</dbReference>
<evidence type="ECO:0000313" key="2">
    <source>
        <dbReference type="Proteomes" id="UP001404845"/>
    </source>
</evidence>
<organism evidence="1 2">
    <name type="scientific">Methylorubrum rhodesianum</name>
    <dbReference type="NCBI Taxonomy" id="29427"/>
    <lineage>
        <taxon>Bacteria</taxon>
        <taxon>Pseudomonadati</taxon>
        <taxon>Pseudomonadota</taxon>
        <taxon>Alphaproteobacteria</taxon>
        <taxon>Hyphomicrobiales</taxon>
        <taxon>Methylobacteriaceae</taxon>
        <taxon>Methylorubrum</taxon>
    </lineage>
</organism>
<proteinExistence type="predicted"/>
<dbReference type="InterPro" id="IPR029033">
    <property type="entry name" value="His_PPase_superfam"/>
</dbReference>
<dbReference type="InterPro" id="IPR013078">
    <property type="entry name" value="His_Pase_superF_clade-1"/>
</dbReference>
<dbReference type="Proteomes" id="UP001404845">
    <property type="component" value="Unassembled WGS sequence"/>
</dbReference>
<dbReference type="Gene3D" id="3.40.50.1240">
    <property type="entry name" value="Phosphoglycerate mutase-like"/>
    <property type="match status" value="1"/>
</dbReference>
<accession>A0ABU9Z890</accession>
<dbReference type="PANTHER" id="PTHR48100">
    <property type="entry name" value="BROAD-SPECIFICITY PHOSPHATASE YOR283W-RELATED"/>
    <property type="match status" value="1"/>
</dbReference>
<sequence length="201" mass="21191">MRRVLFLRHGSHDRLGRILCGRMPGVSLSEAGRAEARAVAEGLARRLAGARGLHLLSSPQPRTRETAAPLAEALGVEAEIRDELDEIAFGDWTGKPFAALEGDPAWNAWNTARGSARPPGGESMAEVQARVGGLLERLAAEEGAPVILVSHGDPIRAALLGVLGLSLDAYDRLVVAPASCSEVELWPGGGRLVSLNERLAG</sequence>
<dbReference type="SMART" id="SM00855">
    <property type="entry name" value="PGAM"/>
    <property type="match status" value="1"/>
</dbReference>
<dbReference type="Pfam" id="PF00300">
    <property type="entry name" value="His_Phos_1"/>
    <property type="match status" value="1"/>
</dbReference>
<dbReference type="SUPFAM" id="SSF53254">
    <property type="entry name" value="Phosphoglycerate mutase-like"/>
    <property type="match status" value="1"/>
</dbReference>
<name>A0ABU9Z890_9HYPH</name>
<comment type="caution">
    <text evidence="1">The sequence shown here is derived from an EMBL/GenBank/DDBJ whole genome shotgun (WGS) entry which is preliminary data.</text>
</comment>
<dbReference type="CDD" id="cd07067">
    <property type="entry name" value="HP_PGM_like"/>
    <property type="match status" value="1"/>
</dbReference>
<keyword evidence="2" id="KW-1185">Reference proteome</keyword>